<dbReference type="InterPro" id="IPR021838">
    <property type="entry name" value="DUF3431"/>
</dbReference>
<reference evidence="1" key="1">
    <citation type="submission" date="2021-03" db="EMBL/GenBank/DDBJ databases">
        <title>Revisited historic fungal species revealed as producer of novel bioactive compounds through whole genome sequencing and comparative genomics.</title>
        <authorList>
            <person name="Vignolle G.A."/>
            <person name="Hochenegger N."/>
            <person name="Mach R.L."/>
            <person name="Mach-Aigner A.R."/>
            <person name="Javad Rahimi M."/>
            <person name="Salim K.A."/>
            <person name="Chan C.M."/>
            <person name="Lim L.B.L."/>
            <person name="Cai F."/>
            <person name="Druzhinina I.S."/>
            <person name="U'Ren J.M."/>
            <person name="Derntl C."/>
        </authorList>
    </citation>
    <scope>NUCLEOTIDE SEQUENCE</scope>
    <source>
        <strain evidence="1">TUCIM 5799</strain>
    </source>
</reference>
<dbReference type="AlphaFoldDB" id="A0A9Q0ATQ2"/>
<accession>A0A9Q0ATQ2</accession>
<name>A0A9Q0ATQ2_9PEZI</name>
<organism evidence="1 2">
    <name type="scientific">Neoarthrinium moseri</name>
    <dbReference type="NCBI Taxonomy" id="1658444"/>
    <lineage>
        <taxon>Eukaryota</taxon>
        <taxon>Fungi</taxon>
        <taxon>Dikarya</taxon>
        <taxon>Ascomycota</taxon>
        <taxon>Pezizomycotina</taxon>
        <taxon>Sordariomycetes</taxon>
        <taxon>Xylariomycetidae</taxon>
        <taxon>Amphisphaeriales</taxon>
        <taxon>Apiosporaceae</taxon>
        <taxon>Neoarthrinium</taxon>
    </lineage>
</organism>
<dbReference type="EMBL" id="JAFIMR010000005">
    <property type="protein sequence ID" value="KAI1878877.1"/>
    <property type="molecule type" value="Genomic_DNA"/>
</dbReference>
<keyword evidence="2" id="KW-1185">Reference proteome</keyword>
<protein>
    <submittedName>
        <fullName evidence="1">Uncharacterized protein</fullName>
    </submittedName>
</protein>
<dbReference type="PANTHER" id="PTHR37490">
    <property type="entry name" value="EXPRESSED PROTEIN"/>
    <property type="match status" value="1"/>
</dbReference>
<evidence type="ECO:0000313" key="1">
    <source>
        <dbReference type="EMBL" id="KAI1878877.1"/>
    </source>
</evidence>
<dbReference type="Pfam" id="PF11913">
    <property type="entry name" value="DUF3431"/>
    <property type="match status" value="1"/>
</dbReference>
<gene>
    <name evidence="1" type="ORF">JX265_003054</name>
</gene>
<proteinExistence type="predicted"/>
<dbReference type="PANTHER" id="PTHR37490:SF3">
    <property type="entry name" value="DUF3431 DOMAIN CONTAINING PROTEIN"/>
    <property type="match status" value="1"/>
</dbReference>
<comment type="caution">
    <text evidence="1">The sequence shown here is derived from an EMBL/GenBank/DDBJ whole genome shotgun (WGS) entry which is preliminary data.</text>
</comment>
<sequence length="319" mass="36830">MASRRARLFTLCFALIVLFNLIWFHDKLLSWAVQRELFDVSLSLEPDRVHNVEVVVASLSHEDTRWLSIYLPEWKTNIYVADDPNAPLTVPINKGRESMVYLTYIIDHYDQLPNNIIFMHASRFAWHNDDPDYDAIPTLRNLRIPYLQETGYVNLRCVWVIGCPSEIRPVEDEVNKDDTHPMTKDIYKQAFEELLPELPMPAVVAVSCCSQFGVTREAIRHRPKEDYLRFRQWLLDTPLEDGRCGRVFEFAWHIIFGKEGVFCPSAGECYCKVFGICGLNCSDSSCDDRYILPTYSNLPAGWPRIGWSGEARNFTGPLA</sequence>
<evidence type="ECO:0000313" key="2">
    <source>
        <dbReference type="Proteomes" id="UP000829685"/>
    </source>
</evidence>
<dbReference type="OrthoDB" id="426718at2759"/>
<dbReference type="Proteomes" id="UP000829685">
    <property type="component" value="Unassembled WGS sequence"/>
</dbReference>